<keyword evidence="4 10" id="KW-0547">Nucleotide-binding</keyword>
<feature type="binding site" evidence="10">
    <location>
        <begin position="10"/>
        <end position="17"/>
    </location>
    <ligand>
        <name>ATP</name>
        <dbReference type="ChEBI" id="CHEBI:30616"/>
    </ligand>
</feature>
<evidence type="ECO:0000256" key="1">
    <source>
        <dbReference type="ARBA" id="ARBA00022555"/>
    </source>
</evidence>
<evidence type="ECO:0000256" key="8">
    <source>
        <dbReference type="ARBA" id="ARBA00051542"/>
    </source>
</evidence>
<dbReference type="InterPro" id="IPR046885">
    <property type="entry name" value="MnmA-like_C"/>
</dbReference>
<evidence type="ECO:0000256" key="9">
    <source>
        <dbReference type="ARBA" id="ARBA00056575"/>
    </source>
</evidence>
<keyword evidence="3 10" id="KW-0819">tRNA processing</keyword>
<dbReference type="HAMAP" id="MF_00144">
    <property type="entry name" value="tRNA_thiouridyl_MnmA"/>
    <property type="match status" value="1"/>
</dbReference>
<dbReference type="NCBIfam" id="NF001138">
    <property type="entry name" value="PRK00143.1"/>
    <property type="match status" value="1"/>
</dbReference>
<dbReference type="SUPFAM" id="SSF52402">
    <property type="entry name" value="Adenine nucleotide alpha hydrolases-like"/>
    <property type="match status" value="1"/>
</dbReference>
<dbReference type="PANTHER" id="PTHR11933">
    <property type="entry name" value="TRNA 5-METHYLAMINOMETHYL-2-THIOURIDYLATE -METHYLTRANSFERASE"/>
    <property type="match status" value="1"/>
</dbReference>
<dbReference type="Gene3D" id="2.30.30.280">
    <property type="entry name" value="Adenine nucleotide alpha hydrolases-like domains"/>
    <property type="match status" value="1"/>
</dbReference>
<evidence type="ECO:0000256" key="5">
    <source>
        <dbReference type="ARBA" id="ARBA00022840"/>
    </source>
</evidence>
<dbReference type="GO" id="GO:0103016">
    <property type="term" value="F:tRNA-uridine 2-sulfurtransferase activity"/>
    <property type="evidence" value="ECO:0007669"/>
    <property type="project" value="UniProtKB-EC"/>
</dbReference>
<dbReference type="GO" id="GO:0005737">
    <property type="term" value="C:cytoplasm"/>
    <property type="evidence" value="ECO:0007669"/>
    <property type="project" value="UniProtKB-SubCell"/>
</dbReference>
<feature type="binding site" evidence="10">
    <location>
        <position position="119"/>
    </location>
    <ligand>
        <name>ATP</name>
        <dbReference type="ChEBI" id="CHEBI:30616"/>
    </ligand>
</feature>
<dbReference type="Pfam" id="PF20259">
    <property type="entry name" value="tRNA_Me_trans_M"/>
    <property type="match status" value="1"/>
</dbReference>
<keyword evidence="2 10" id="KW-0808">Transferase</keyword>
<dbReference type="EMBL" id="QICB01000002">
    <property type="protein sequence ID" value="RNL20948.1"/>
    <property type="molecule type" value="Genomic_DNA"/>
</dbReference>
<dbReference type="InterPro" id="IPR004506">
    <property type="entry name" value="MnmA-like"/>
</dbReference>
<feature type="domain" description="tRNA-specific 2-thiouridylase MnmA-like central" evidence="12">
    <location>
        <begin position="201"/>
        <end position="264"/>
    </location>
</feature>
<feature type="site" description="Interaction with tRNA" evidence="10">
    <location>
        <position position="120"/>
    </location>
</feature>
<evidence type="ECO:0000256" key="2">
    <source>
        <dbReference type="ARBA" id="ARBA00022679"/>
    </source>
</evidence>
<gene>
    <name evidence="10" type="primary">mnmA</name>
    <name evidence="13" type="ORF">DMP07_04075</name>
</gene>
<dbReference type="EC" id="2.8.1.13" evidence="10"/>
<keyword evidence="7" id="KW-1015">Disulfide bond</keyword>
<accession>A0A3N0AGL8</accession>
<dbReference type="GO" id="GO:0005524">
    <property type="term" value="F:ATP binding"/>
    <property type="evidence" value="ECO:0007669"/>
    <property type="project" value="UniProtKB-KW"/>
</dbReference>
<dbReference type="Pfam" id="PF03054">
    <property type="entry name" value="tRNA_Me_trans"/>
    <property type="match status" value="1"/>
</dbReference>
<feature type="active site" description="Nucleophile" evidence="10">
    <location>
        <position position="95"/>
    </location>
</feature>
<dbReference type="GO" id="GO:0000049">
    <property type="term" value="F:tRNA binding"/>
    <property type="evidence" value="ECO:0007669"/>
    <property type="project" value="UniProtKB-KW"/>
</dbReference>
<feature type="region of interest" description="Interaction with tRNA" evidence="10">
    <location>
        <begin position="141"/>
        <end position="143"/>
    </location>
</feature>
<evidence type="ECO:0000256" key="3">
    <source>
        <dbReference type="ARBA" id="ARBA00022694"/>
    </source>
</evidence>
<name>A0A3N0AGL8_9ACTN</name>
<evidence type="ECO:0000256" key="4">
    <source>
        <dbReference type="ARBA" id="ARBA00022741"/>
    </source>
</evidence>
<comment type="similarity">
    <text evidence="10">Belongs to the MnmA/TRMU family.</text>
</comment>
<dbReference type="Proteomes" id="UP000267368">
    <property type="component" value="Unassembled WGS sequence"/>
</dbReference>
<evidence type="ECO:0000256" key="10">
    <source>
        <dbReference type="HAMAP-Rule" id="MF_00144"/>
    </source>
</evidence>
<reference evidence="14" key="1">
    <citation type="submission" date="2018-05" db="EMBL/GenBank/DDBJ databases">
        <title>Genome Sequencing of selected type strains of the family Eggerthellaceae.</title>
        <authorList>
            <person name="Danylec N."/>
            <person name="Stoll D.A."/>
            <person name="Doetsch A."/>
            <person name="Huch M."/>
        </authorList>
    </citation>
    <scope>NUCLEOTIDE SEQUENCE [LARGE SCALE GENOMIC DNA]</scope>
    <source>
        <strain evidence="14">DSM 17537</strain>
    </source>
</reference>
<dbReference type="AlphaFoldDB" id="A0A3N0AGL8"/>
<comment type="caution">
    <text evidence="13">The sequence shown here is derived from an EMBL/GenBank/DDBJ whole genome shotgun (WGS) entry which is preliminary data.</text>
</comment>
<dbReference type="FunFam" id="2.30.30.280:FF:000001">
    <property type="entry name" value="tRNA-specific 2-thiouridylase MnmA"/>
    <property type="match status" value="1"/>
</dbReference>
<dbReference type="InterPro" id="IPR023382">
    <property type="entry name" value="MnmA-like_central_sf"/>
</dbReference>
<feature type="region of interest" description="Interaction with tRNA" evidence="10">
    <location>
        <begin position="306"/>
        <end position="307"/>
    </location>
</feature>
<dbReference type="GO" id="GO:0002143">
    <property type="term" value="P:tRNA wobble position uridine thiolation"/>
    <property type="evidence" value="ECO:0007669"/>
    <property type="project" value="TreeGrafter"/>
</dbReference>
<sequence>MQPGARVALGMSGGVDSSVAARLLMDAGFDVVGVTCVFVDDENTCRAVEDARMVAERLGVPHVVKDCTDRFACAVVDPFVDEYAQGRTPSPCVACNRSCKIPSLVEAADGLGCRFVATGHYARIVRRGDRLAVARSAFAAKDQSYMLSMLSQEQLARLVLPLGSIAEGKARVRELAAQWGLPVASKSDSQDICFIQGSHLDFLADRGLVGDPGNIVTADGRVVGRHKGLHRYTIGQRKGLDIGGAPEPYYVVDKRAHGNELVVAFASGASIAGVLVSDLVWQGEHASRVLETLASGGSYACSVKLRYRQAAVACRATVPDAAMEPLPGETISKNAGFVSALEVVLDEPQATTAPGQYAVLYDGDAVVAAGVIEALRHEALPL</sequence>
<keyword evidence="14" id="KW-1185">Reference proteome</keyword>
<dbReference type="Gene3D" id="2.40.30.10">
    <property type="entry name" value="Translation factors"/>
    <property type="match status" value="1"/>
</dbReference>
<evidence type="ECO:0000313" key="13">
    <source>
        <dbReference type="EMBL" id="RNL20948.1"/>
    </source>
</evidence>
<dbReference type="OrthoDB" id="9800696at2"/>
<dbReference type="Pfam" id="PF20258">
    <property type="entry name" value="tRNA_Me_trans_C"/>
    <property type="match status" value="1"/>
</dbReference>
<dbReference type="PANTHER" id="PTHR11933:SF5">
    <property type="entry name" value="MITOCHONDRIAL TRNA-SPECIFIC 2-THIOURIDYLASE 1"/>
    <property type="match status" value="1"/>
</dbReference>
<feature type="site" description="Interaction with tRNA" evidence="10">
    <location>
        <position position="356"/>
    </location>
</feature>
<evidence type="ECO:0000313" key="14">
    <source>
        <dbReference type="Proteomes" id="UP000267368"/>
    </source>
</evidence>
<proteinExistence type="inferred from homology"/>
<dbReference type="Gene3D" id="3.40.50.620">
    <property type="entry name" value="HUPs"/>
    <property type="match status" value="1"/>
</dbReference>
<feature type="domain" description="tRNA-specific 2-thiouridylase MnmA-like C-terminal" evidence="11">
    <location>
        <begin position="340"/>
        <end position="372"/>
    </location>
</feature>
<comment type="function">
    <text evidence="9 10">Catalyzes the 2-thiolation of uridine at the wobble position (U34) of tRNA, leading to the formation of s(2)U34.</text>
</comment>
<evidence type="ECO:0000256" key="7">
    <source>
        <dbReference type="ARBA" id="ARBA00023157"/>
    </source>
</evidence>
<protein>
    <recommendedName>
        <fullName evidence="10">tRNA-specific 2-thiouridylase MnmA</fullName>
        <ecNumber evidence="10">2.8.1.13</ecNumber>
    </recommendedName>
</protein>
<dbReference type="CDD" id="cd01998">
    <property type="entry name" value="MnmA_TRMU-like"/>
    <property type="match status" value="1"/>
</dbReference>
<keyword evidence="10" id="KW-0963">Cytoplasm</keyword>
<keyword evidence="1 10" id="KW-0820">tRNA-binding</keyword>
<organism evidence="13 14">
    <name type="scientific">Slackia faecicanis</name>
    <dbReference type="NCBI Taxonomy" id="255723"/>
    <lineage>
        <taxon>Bacteria</taxon>
        <taxon>Bacillati</taxon>
        <taxon>Actinomycetota</taxon>
        <taxon>Coriobacteriia</taxon>
        <taxon>Eggerthellales</taxon>
        <taxon>Eggerthellaceae</taxon>
        <taxon>Slackia</taxon>
    </lineage>
</organism>
<comment type="subcellular location">
    <subcellularLocation>
        <location evidence="10">Cytoplasm</location>
    </subcellularLocation>
</comment>
<evidence type="ECO:0000259" key="11">
    <source>
        <dbReference type="Pfam" id="PF20258"/>
    </source>
</evidence>
<keyword evidence="5 10" id="KW-0067">ATP-binding</keyword>
<keyword evidence="6 10" id="KW-0694">RNA-binding</keyword>
<dbReference type="NCBIfam" id="TIGR00420">
    <property type="entry name" value="trmU"/>
    <property type="match status" value="1"/>
</dbReference>
<feature type="active site" description="Cysteine persulfide intermediate" evidence="10">
    <location>
        <position position="193"/>
    </location>
</feature>
<dbReference type="InterPro" id="IPR014729">
    <property type="entry name" value="Rossmann-like_a/b/a_fold"/>
</dbReference>
<evidence type="ECO:0000256" key="6">
    <source>
        <dbReference type="ARBA" id="ARBA00022884"/>
    </source>
</evidence>
<comment type="caution">
    <text evidence="10">Lacks conserved residue(s) required for the propagation of feature annotation.</text>
</comment>
<evidence type="ECO:0000259" key="12">
    <source>
        <dbReference type="Pfam" id="PF20259"/>
    </source>
</evidence>
<dbReference type="InterPro" id="IPR046884">
    <property type="entry name" value="MnmA-like_central"/>
</dbReference>
<comment type="catalytic activity">
    <reaction evidence="8 10">
        <text>S-sulfanyl-L-cysteinyl-[protein] + uridine(34) in tRNA + AH2 + ATP = 2-thiouridine(34) in tRNA + L-cysteinyl-[protein] + A + AMP + diphosphate + H(+)</text>
        <dbReference type="Rhea" id="RHEA:47032"/>
        <dbReference type="Rhea" id="RHEA-COMP:10131"/>
        <dbReference type="Rhea" id="RHEA-COMP:11726"/>
        <dbReference type="Rhea" id="RHEA-COMP:11727"/>
        <dbReference type="Rhea" id="RHEA-COMP:11728"/>
        <dbReference type="ChEBI" id="CHEBI:13193"/>
        <dbReference type="ChEBI" id="CHEBI:15378"/>
        <dbReference type="ChEBI" id="CHEBI:17499"/>
        <dbReference type="ChEBI" id="CHEBI:29950"/>
        <dbReference type="ChEBI" id="CHEBI:30616"/>
        <dbReference type="ChEBI" id="CHEBI:33019"/>
        <dbReference type="ChEBI" id="CHEBI:61963"/>
        <dbReference type="ChEBI" id="CHEBI:65315"/>
        <dbReference type="ChEBI" id="CHEBI:87170"/>
        <dbReference type="ChEBI" id="CHEBI:456215"/>
        <dbReference type="EC" id="2.8.1.13"/>
    </reaction>
</comment>